<evidence type="ECO:0000313" key="2">
    <source>
        <dbReference type="EMBL" id="MEO3690178.1"/>
    </source>
</evidence>
<evidence type="ECO:0008006" key="4">
    <source>
        <dbReference type="Google" id="ProtNLM"/>
    </source>
</evidence>
<accession>A0ABV0FZ68</accession>
<dbReference type="Proteomes" id="UP001495147">
    <property type="component" value="Unassembled WGS sequence"/>
</dbReference>
<evidence type="ECO:0000256" key="1">
    <source>
        <dbReference type="SAM" id="SignalP"/>
    </source>
</evidence>
<feature type="chain" id="PRO_5045963668" description="Solute-binding protein family 3/N-terminal domain-containing protein" evidence="1">
    <location>
        <begin position="36"/>
        <end position="320"/>
    </location>
</feature>
<dbReference type="Gene3D" id="3.40.190.10">
    <property type="entry name" value="Periplasmic binding protein-like II"/>
    <property type="match status" value="2"/>
</dbReference>
<keyword evidence="1" id="KW-0732">Signal</keyword>
<reference evidence="2 3" key="1">
    <citation type="submission" date="2024-05" db="EMBL/GenBank/DDBJ databases">
        <title>Roseateles sp. DJS-2-20 16S ribosomal RNA gene Genome sequencing and assembly.</title>
        <authorList>
            <person name="Woo H."/>
        </authorList>
    </citation>
    <scope>NUCLEOTIDE SEQUENCE [LARGE SCALE GENOMIC DNA]</scope>
    <source>
        <strain evidence="2 3">DJS-2-20</strain>
    </source>
</reference>
<name>A0ABV0FZ68_9BURK</name>
<keyword evidence="3" id="KW-1185">Reference proteome</keyword>
<evidence type="ECO:0000313" key="3">
    <source>
        <dbReference type="Proteomes" id="UP001495147"/>
    </source>
</evidence>
<gene>
    <name evidence="2" type="ORF">ABDJ85_01800</name>
</gene>
<dbReference type="EMBL" id="JBDPZD010000001">
    <property type="protein sequence ID" value="MEO3690178.1"/>
    <property type="molecule type" value="Genomic_DNA"/>
</dbReference>
<dbReference type="RefSeq" id="WP_347703010.1">
    <property type="nucleotide sequence ID" value="NZ_JBDPZD010000001.1"/>
</dbReference>
<dbReference type="SUPFAM" id="SSF53850">
    <property type="entry name" value="Periplasmic binding protein-like II"/>
    <property type="match status" value="1"/>
</dbReference>
<proteinExistence type="predicted"/>
<comment type="caution">
    <text evidence="2">The sequence shown here is derived from an EMBL/GenBank/DDBJ whole genome shotgun (WGS) entry which is preliminary data.</text>
</comment>
<organism evidence="2 3">
    <name type="scientific">Roseateles paludis</name>
    <dbReference type="NCBI Taxonomy" id="3145238"/>
    <lineage>
        <taxon>Bacteria</taxon>
        <taxon>Pseudomonadati</taxon>
        <taxon>Pseudomonadota</taxon>
        <taxon>Betaproteobacteria</taxon>
        <taxon>Burkholderiales</taxon>
        <taxon>Sphaerotilaceae</taxon>
        <taxon>Roseateles</taxon>
    </lineage>
</organism>
<feature type="signal peptide" evidence="1">
    <location>
        <begin position="1"/>
        <end position="35"/>
    </location>
</feature>
<protein>
    <recommendedName>
        <fullName evidence="4">Solute-binding protein family 3/N-terminal domain-containing protein</fullName>
    </recommendedName>
</protein>
<sequence length="320" mass="35838">MDKRCLPLDCIGPARRWRLAAFVALLAAALVPAWAAPGDRPASALIEIRYWDWTKTPKRDDYQMAALRLAMEKTRPDWGDYRLLRVAKPLSTPRARAEVFRGELVNVHVAPWRPIETELDKLNENNLRVNVGLFGGTFGCRSLLIRTEDREAFRRIKSLDQLRQRQGGIGRAWVDGRVMRDNAMPVVDSADVGSLLSMLAGGRFDYLPMSMLEVDTLFQEHHLSGSALMASPDVMLYYPLPMIAYVSPTEPALAKRLDQGLRRARADGSLARLTAEHFKDEIDRFKAQAPRVLTLQHPGLPAELAGEPAMCQAGTARGKR</sequence>